<dbReference type="OrthoDB" id="416786at2759"/>
<comment type="caution">
    <text evidence="7">The sequence shown here is derived from an EMBL/GenBank/DDBJ whole genome shotgun (WGS) entry which is preliminary data.</text>
</comment>
<evidence type="ECO:0000256" key="1">
    <source>
        <dbReference type="ARBA" id="ARBA00022450"/>
    </source>
</evidence>
<gene>
    <name evidence="7" type="ORF">N0V93_000005</name>
</gene>
<name>A0A9W8Z0S6_9PEZI</name>
<accession>A0A9W8Z0S6</accession>
<feature type="compositionally biased region" description="Basic and acidic residues" evidence="5">
    <location>
        <begin position="44"/>
        <end position="58"/>
    </location>
</feature>
<dbReference type="SUPFAM" id="SSF52777">
    <property type="entry name" value="CoA-dependent acyltransferases"/>
    <property type="match status" value="2"/>
</dbReference>
<dbReference type="GO" id="GO:0044550">
    <property type="term" value="P:secondary metabolite biosynthetic process"/>
    <property type="evidence" value="ECO:0007669"/>
    <property type="project" value="TreeGrafter"/>
</dbReference>
<dbReference type="GO" id="GO:0043041">
    <property type="term" value="P:amino acid activation for nonribosomal peptide biosynthetic process"/>
    <property type="evidence" value="ECO:0007669"/>
    <property type="project" value="TreeGrafter"/>
</dbReference>
<dbReference type="EMBL" id="JAPEVB010000001">
    <property type="protein sequence ID" value="KAJ4395791.1"/>
    <property type="molecule type" value="Genomic_DNA"/>
</dbReference>
<dbReference type="GO" id="GO:0005737">
    <property type="term" value="C:cytoplasm"/>
    <property type="evidence" value="ECO:0007669"/>
    <property type="project" value="TreeGrafter"/>
</dbReference>
<protein>
    <recommendedName>
        <fullName evidence="6">Condensation domain-containing protein</fullName>
    </recommendedName>
</protein>
<feature type="region of interest" description="Disordered" evidence="5">
    <location>
        <begin position="44"/>
        <end position="66"/>
    </location>
</feature>
<reference evidence="7" key="1">
    <citation type="submission" date="2022-10" db="EMBL/GenBank/DDBJ databases">
        <title>Tapping the CABI collections for fungal endophytes: first genome assemblies for Collariella, Neodidymelliopsis, Ascochyta clinopodiicola, Didymella pomorum, Didymosphaeria variabile, Neocosmospora piperis and Neocucurbitaria cava.</title>
        <authorList>
            <person name="Hill R."/>
        </authorList>
    </citation>
    <scope>NUCLEOTIDE SEQUENCE</scope>
    <source>
        <strain evidence="7">IMI 355082</strain>
    </source>
</reference>
<comment type="similarity">
    <text evidence="4">Belongs to the NRP synthetase family.</text>
</comment>
<dbReference type="Gene3D" id="3.30.559.10">
    <property type="entry name" value="Chloramphenicol acetyltransferase-like domain"/>
    <property type="match status" value="1"/>
</dbReference>
<keyword evidence="1" id="KW-0596">Phosphopantetheine</keyword>
<keyword evidence="8" id="KW-1185">Reference proteome</keyword>
<keyword evidence="2" id="KW-0597">Phosphoprotein</keyword>
<feature type="domain" description="Condensation" evidence="6">
    <location>
        <begin position="211"/>
        <end position="400"/>
    </location>
</feature>
<evidence type="ECO:0000256" key="4">
    <source>
        <dbReference type="ARBA" id="ARBA00029454"/>
    </source>
</evidence>
<dbReference type="Pfam" id="PF00668">
    <property type="entry name" value="Condensation"/>
    <property type="match status" value="1"/>
</dbReference>
<evidence type="ECO:0000313" key="8">
    <source>
        <dbReference type="Proteomes" id="UP001140453"/>
    </source>
</evidence>
<dbReference type="PANTHER" id="PTHR45527">
    <property type="entry name" value="NONRIBOSOMAL PEPTIDE SYNTHETASE"/>
    <property type="match status" value="1"/>
</dbReference>
<evidence type="ECO:0000259" key="6">
    <source>
        <dbReference type="Pfam" id="PF00668"/>
    </source>
</evidence>
<evidence type="ECO:0000256" key="3">
    <source>
        <dbReference type="ARBA" id="ARBA00022598"/>
    </source>
</evidence>
<dbReference type="InterPro" id="IPR023213">
    <property type="entry name" value="CAT-like_dom_sf"/>
</dbReference>
<proteinExistence type="inferred from homology"/>
<evidence type="ECO:0000256" key="5">
    <source>
        <dbReference type="SAM" id="MobiDB-lite"/>
    </source>
</evidence>
<sequence length="521" mass="58936">MQVKAIQMLGRLSEHGLDIELDVIHHNRTLESFWRSASNIEKRDDKHHSHDDNFHDNYTKPAGHVDSQANGSVLQTGISTTEFANVCKQMGVVSDAIVRAAPITPTQEWLLEFSLQGGMILANSVYEVDGEDVESGLAQITELLEAKIPIFRSTIVQVGKQKAYDQLLLKKGNPLWIRTSNLDEYFHTTFTERLKLGGSPIQCAIVQNDKAHEGKMFFVISIQHSFFDVFSRSIMERDILQILQTPDEYAQEPERPWYGDFAKHMRSLPDYENKLSQYWSKYLDGAEFSNIHPQSLASPSGFQDGVIQWSRLEVPVSASAQQTPLVLTAWTIALARQSGLRDIVFGLARHGRSHPFQNIRRTIGPFLSLTPIRLRLGGERAHPETVRELVQRMQGEILDTARWEQGAIPGVYPDDKGNPWVQTWVNVKSELYTMGNGYREGNASKRISKFVPRSDLHPLWMKSHWAVCLLIYFKHDGVEACAGYRTSLIGHDKAKNLFADFKVLIKELADEAGNTVDGLLK</sequence>
<dbReference type="PANTHER" id="PTHR45527:SF11">
    <property type="entry name" value="NONRIBOSOMAL PEPTIDE SYNTHETASE 5"/>
    <property type="match status" value="1"/>
</dbReference>
<evidence type="ECO:0000256" key="2">
    <source>
        <dbReference type="ARBA" id="ARBA00022553"/>
    </source>
</evidence>
<dbReference type="InterPro" id="IPR001242">
    <property type="entry name" value="Condensation_dom"/>
</dbReference>
<keyword evidence="3" id="KW-0436">Ligase</keyword>
<dbReference type="GO" id="GO:0016874">
    <property type="term" value="F:ligase activity"/>
    <property type="evidence" value="ECO:0007669"/>
    <property type="project" value="UniProtKB-KW"/>
</dbReference>
<dbReference type="Proteomes" id="UP001140453">
    <property type="component" value="Unassembled WGS sequence"/>
</dbReference>
<dbReference type="AlphaFoldDB" id="A0A9W8Z0S6"/>
<dbReference type="Gene3D" id="3.30.559.30">
    <property type="entry name" value="Nonribosomal peptide synthetase, condensation domain"/>
    <property type="match status" value="1"/>
</dbReference>
<evidence type="ECO:0000313" key="7">
    <source>
        <dbReference type="EMBL" id="KAJ4395791.1"/>
    </source>
</evidence>
<organism evidence="7 8">
    <name type="scientific">Gnomoniopsis smithogilvyi</name>
    <dbReference type="NCBI Taxonomy" id="1191159"/>
    <lineage>
        <taxon>Eukaryota</taxon>
        <taxon>Fungi</taxon>
        <taxon>Dikarya</taxon>
        <taxon>Ascomycota</taxon>
        <taxon>Pezizomycotina</taxon>
        <taxon>Sordariomycetes</taxon>
        <taxon>Sordariomycetidae</taxon>
        <taxon>Diaporthales</taxon>
        <taxon>Gnomoniaceae</taxon>
        <taxon>Gnomoniopsis</taxon>
    </lineage>
</organism>
<dbReference type="GO" id="GO:0031177">
    <property type="term" value="F:phosphopantetheine binding"/>
    <property type="evidence" value="ECO:0007669"/>
    <property type="project" value="TreeGrafter"/>
</dbReference>